<feature type="domain" description="Major facilitator superfamily (MFS) profile" evidence="5">
    <location>
        <begin position="10"/>
        <end position="396"/>
    </location>
</feature>
<feature type="transmembrane region" description="Helical" evidence="4">
    <location>
        <begin position="285"/>
        <end position="302"/>
    </location>
</feature>
<feature type="transmembrane region" description="Helical" evidence="4">
    <location>
        <begin position="50"/>
        <end position="71"/>
    </location>
</feature>
<evidence type="ECO:0000256" key="3">
    <source>
        <dbReference type="ARBA" id="ARBA00023136"/>
    </source>
</evidence>
<dbReference type="Gene3D" id="1.20.1250.20">
    <property type="entry name" value="MFS general substrate transporter like domains"/>
    <property type="match status" value="1"/>
</dbReference>
<feature type="transmembrane region" description="Helical" evidence="4">
    <location>
        <begin position="102"/>
        <end position="128"/>
    </location>
</feature>
<keyword evidence="1 4" id="KW-0812">Transmembrane</keyword>
<accession>A0A916IS34</accession>
<feature type="transmembrane region" description="Helical" evidence="4">
    <location>
        <begin position="257"/>
        <end position="278"/>
    </location>
</feature>
<evidence type="ECO:0000313" key="6">
    <source>
        <dbReference type="EMBL" id="CAG2135378.1"/>
    </source>
</evidence>
<keyword evidence="7" id="KW-1185">Reference proteome</keyword>
<proteinExistence type="predicted"/>
<dbReference type="PANTHER" id="PTHR11360">
    <property type="entry name" value="MONOCARBOXYLATE TRANSPORTER"/>
    <property type="match status" value="1"/>
</dbReference>
<evidence type="ECO:0000256" key="1">
    <source>
        <dbReference type="ARBA" id="ARBA00022692"/>
    </source>
</evidence>
<feature type="transmembrane region" description="Helical" evidence="4">
    <location>
        <begin position="308"/>
        <end position="330"/>
    </location>
</feature>
<organism evidence="6 7">
    <name type="scientific">Cupriavidus yeoncheonensis</name>
    <dbReference type="NCBI Taxonomy" id="1462994"/>
    <lineage>
        <taxon>Bacteria</taxon>
        <taxon>Pseudomonadati</taxon>
        <taxon>Pseudomonadota</taxon>
        <taxon>Betaproteobacteria</taxon>
        <taxon>Burkholderiales</taxon>
        <taxon>Burkholderiaceae</taxon>
        <taxon>Cupriavidus</taxon>
    </lineage>
</organism>
<dbReference type="AlphaFoldDB" id="A0A916IS34"/>
<feature type="transmembrane region" description="Helical" evidence="4">
    <location>
        <begin position="140"/>
        <end position="161"/>
    </location>
</feature>
<dbReference type="Pfam" id="PF07690">
    <property type="entry name" value="MFS_1"/>
    <property type="match status" value="1"/>
</dbReference>
<dbReference type="SUPFAM" id="SSF103473">
    <property type="entry name" value="MFS general substrate transporter"/>
    <property type="match status" value="1"/>
</dbReference>
<evidence type="ECO:0000256" key="2">
    <source>
        <dbReference type="ARBA" id="ARBA00022989"/>
    </source>
</evidence>
<feature type="transmembrane region" description="Helical" evidence="4">
    <location>
        <begin position="219"/>
        <end position="237"/>
    </location>
</feature>
<evidence type="ECO:0000256" key="4">
    <source>
        <dbReference type="SAM" id="Phobius"/>
    </source>
</evidence>
<name>A0A916IS34_9BURK</name>
<keyword evidence="3 4" id="KW-0472">Membrane</keyword>
<dbReference type="GO" id="GO:0022857">
    <property type="term" value="F:transmembrane transporter activity"/>
    <property type="evidence" value="ECO:0007669"/>
    <property type="project" value="InterPro"/>
</dbReference>
<feature type="transmembrane region" description="Helical" evidence="4">
    <location>
        <begin position="78"/>
        <end position="96"/>
    </location>
</feature>
<dbReference type="Proteomes" id="UP000672934">
    <property type="component" value="Unassembled WGS sequence"/>
</dbReference>
<comment type="caution">
    <text evidence="6">The sequence shown here is derived from an EMBL/GenBank/DDBJ whole genome shotgun (WGS) entry which is preliminary data.</text>
</comment>
<dbReference type="RefSeq" id="WP_211946507.1">
    <property type="nucleotide sequence ID" value="NZ_CAJPUY010000004.1"/>
</dbReference>
<sequence length="410" mass="43281">MTTVRVSRAVTLLLVATGFAVMFASTAVKGVYQVYFVQLATHFGQGRAQFAWSGGLFMLATGLMSPVVGALSDRVGPLRTAAIGALAAGLAYASAACWHQSLVWFSLAFGIVGAFGLAAMTFVPMGVLVDRLFEARRKGLAYAVVTNGTAIGFIVLSPFWIWLQPQAAWTTVFGAVGLVFALPVAATLWLLSRWEPPAPGAAVAQVQASAWAIVRRDPVFYVLAAGFFGCGATMAFIDVHLLAHWQDRGVPRLEMGYALSALGVLELVSGIASGALALRFDKHRLLAGFYAMRCAAMLLLLVPQAGVLPFALLFGSSYLGTVILTSMFCFERYGSQVKGRVFGLLFLVHQVGAFLTVQLGARSFESTGNYVQTIVALGLVTGFAAVCSWLGLRRGASLPPAAHAGAGAQA</sequence>
<reference evidence="6" key="1">
    <citation type="submission" date="2021-03" db="EMBL/GenBank/DDBJ databases">
        <authorList>
            <person name="Peeters C."/>
        </authorList>
    </citation>
    <scope>NUCLEOTIDE SEQUENCE</scope>
    <source>
        <strain evidence="6">LMG 31506</strain>
    </source>
</reference>
<protein>
    <submittedName>
        <fullName evidence="6">L-lactate transporter</fullName>
    </submittedName>
</protein>
<dbReference type="PANTHER" id="PTHR11360:SF284">
    <property type="entry name" value="EG:103B4.3 PROTEIN-RELATED"/>
    <property type="match status" value="1"/>
</dbReference>
<evidence type="ECO:0000259" key="5">
    <source>
        <dbReference type="PROSITE" id="PS50850"/>
    </source>
</evidence>
<keyword evidence="2 4" id="KW-1133">Transmembrane helix</keyword>
<dbReference type="InterPro" id="IPR036259">
    <property type="entry name" value="MFS_trans_sf"/>
</dbReference>
<feature type="transmembrane region" description="Helical" evidence="4">
    <location>
        <begin position="373"/>
        <end position="392"/>
    </location>
</feature>
<dbReference type="InterPro" id="IPR011701">
    <property type="entry name" value="MFS"/>
</dbReference>
<feature type="transmembrane region" description="Helical" evidence="4">
    <location>
        <begin position="342"/>
        <end position="361"/>
    </location>
</feature>
<dbReference type="EMBL" id="CAJPUY010000004">
    <property type="protein sequence ID" value="CAG2135378.1"/>
    <property type="molecule type" value="Genomic_DNA"/>
</dbReference>
<evidence type="ECO:0000313" key="7">
    <source>
        <dbReference type="Proteomes" id="UP000672934"/>
    </source>
</evidence>
<dbReference type="PROSITE" id="PS50850">
    <property type="entry name" value="MFS"/>
    <property type="match status" value="1"/>
</dbReference>
<dbReference type="InterPro" id="IPR050327">
    <property type="entry name" value="Proton-linked_MCT"/>
</dbReference>
<gene>
    <name evidence="6" type="ORF">LMG31506_01535</name>
</gene>
<feature type="transmembrane region" description="Helical" evidence="4">
    <location>
        <begin position="167"/>
        <end position="191"/>
    </location>
</feature>
<dbReference type="InterPro" id="IPR020846">
    <property type="entry name" value="MFS_dom"/>
</dbReference>